<dbReference type="Proteomes" id="UP001418796">
    <property type="component" value="Unassembled WGS sequence"/>
</dbReference>
<sequence>MIPLIDLDRQFQMIKDEALKAMARVYNSGQYILGKEGLAFEEEVKQYLNSPFAIGVGNGTDALVLALDALEIGEGDEVITTPFTFFATAEAISRVGATPIFVDIETDTYNLDPEKTVKALTDKTKAIMPVHLFGYPANMDAIMKIAKDNQLYVIEDACQAFGSTYKGKKAGTIGDIGCFSFFPTKNLGTMGDGGLVVTKHAHVNERIRMLRHHGSTKKYFHKEIGYNSRLDELQAALLRISLGKIDELNQNRQTIADFYKKHLASLKGLSAPKTKANIEHIYHLYCIEVDERDRLSQGLTKAGIANGVYYPLPLHLQEVYQSLGFKSGSFPVAEEKSKRLLAIPMHPYVTKEEQAKIVETISTLMGEING</sequence>
<evidence type="ECO:0000256" key="3">
    <source>
        <dbReference type="RuleBase" id="RU004508"/>
    </source>
</evidence>
<dbReference type="Gene3D" id="3.90.1150.10">
    <property type="entry name" value="Aspartate Aminotransferase, domain 1"/>
    <property type="match status" value="1"/>
</dbReference>
<dbReference type="PIRSF" id="PIRSF000390">
    <property type="entry name" value="PLP_StrS"/>
    <property type="match status" value="1"/>
</dbReference>
<dbReference type="GO" id="GO:0008483">
    <property type="term" value="F:transaminase activity"/>
    <property type="evidence" value="ECO:0007669"/>
    <property type="project" value="UniProtKB-KW"/>
</dbReference>
<organism evidence="4 5">
    <name type="scientific">Alkalicoccobacillus gibsonii</name>
    <dbReference type="NCBI Taxonomy" id="79881"/>
    <lineage>
        <taxon>Bacteria</taxon>
        <taxon>Bacillati</taxon>
        <taxon>Bacillota</taxon>
        <taxon>Bacilli</taxon>
        <taxon>Bacillales</taxon>
        <taxon>Bacillaceae</taxon>
        <taxon>Alkalicoccobacillus</taxon>
    </lineage>
</organism>
<evidence type="ECO:0000256" key="2">
    <source>
        <dbReference type="ARBA" id="ARBA00037999"/>
    </source>
</evidence>
<dbReference type="InterPro" id="IPR000653">
    <property type="entry name" value="DegT/StrS_aminotransferase"/>
</dbReference>
<dbReference type="CDD" id="cd00616">
    <property type="entry name" value="AHBA_syn"/>
    <property type="match status" value="1"/>
</dbReference>
<evidence type="ECO:0000256" key="1">
    <source>
        <dbReference type="ARBA" id="ARBA00022898"/>
    </source>
</evidence>
<keyword evidence="5" id="KW-1185">Reference proteome</keyword>
<name>A0ABU9VJT3_9BACI</name>
<dbReference type="SUPFAM" id="SSF53383">
    <property type="entry name" value="PLP-dependent transferases"/>
    <property type="match status" value="1"/>
</dbReference>
<dbReference type="InterPro" id="IPR015421">
    <property type="entry name" value="PyrdxlP-dep_Trfase_major"/>
</dbReference>
<evidence type="ECO:0000313" key="5">
    <source>
        <dbReference type="Proteomes" id="UP001418796"/>
    </source>
</evidence>
<dbReference type="RefSeq" id="WP_343130918.1">
    <property type="nucleotide sequence ID" value="NZ_JBCITK010000001.1"/>
</dbReference>
<dbReference type="EMBL" id="JBCITK010000001">
    <property type="protein sequence ID" value="MEN0644152.1"/>
    <property type="molecule type" value="Genomic_DNA"/>
</dbReference>
<gene>
    <name evidence="4" type="ORF">MKY91_13455</name>
</gene>
<keyword evidence="4" id="KW-0808">Transferase</keyword>
<evidence type="ECO:0000313" key="4">
    <source>
        <dbReference type="EMBL" id="MEN0644152.1"/>
    </source>
</evidence>
<keyword evidence="4" id="KW-0032">Aminotransferase</keyword>
<protein>
    <submittedName>
        <fullName evidence="4">DegT/DnrJ/EryC1/StrS family aminotransferase</fullName>
        <ecNumber evidence="4">2.6.1.-</ecNumber>
    </submittedName>
</protein>
<comment type="similarity">
    <text evidence="2 3">Belongs to the DegT/DnrJ/EryC1 family.</text>
</comment>
<dbReference type="EC" id="2.6.1.-" evidence="4"/>
<accession>A0ABU9VJT3</accession>
<proteinExistence type="inferred from homology"/>
<comment type="caution">
    <text evidence="4">The sequence shown here is derived from an EMBL/GenBank/DDBJ whole genome shotgun (WGS) entry which is preliminary data.</text>
</comment>
<dbReference type="PANTHER" id="PTHR30244">
    <property type="entry name" value="TRANSAMINASE"/>
    <property type="match status" value="1"/>
</dbReference>
<dbReference type="InterPro" id="IPR015422">
    <property type="entry name" value="PyrdxlP-dep_Trfase_small"/>
</dbReference>
<dbReference type="Pfam" id="PF01041">
    <property type="entry name" value="DegT_DnrJ_EryC1"/>
    <property type="match status" value="1"/>
</dbReference>
<keyword evidence="1 3" id="KW-0663">Pyridoxal phosphate</keyword>
<dbReference type="PANTHER" id="PTHR30244:SF36">
    <property type="entry name" value="3-OXO-GLUCOSE-6-PHOSPHATE:GLUTAMATE AMINOTRANSFERASE"/>
    <property type="match status" value="1"/>
</dbReference>
<dbReference type="InterPro" id="IPR015424">
    <property type="entry name" value="PyrdxlP-dep_Trfase"/>
</dbReference>
<reference evidence="4 5" key="1">
    <citation type="submission" date="2024-03" db="EMBL/GenBank/DDBJ databases">
        <title>Bacilli Hybrid Assemblies.</title>
        <authorList>
            <person name="Kovac J."/>
        </authorList>
    </citation>
    <scope>NUCLEOTIDE SEQUENCE [LARGE SCALE GENOMIC DNA]</scope>
    <source>
        <strain evidence="4 5">FSL R7-0666</strain>
    </source>
</reference>
<dbReference type="Gene3D" id="3.40.640.10">
    <property type="entry name" value="Type I PLP-dependent aspartate aminotransferase-like (Major domain)"/>
    <property type="match status" value="1"/>
</dbReference>